<dbReference type="EMBL" id="JARKIB010000002">
    <property type="protein sequence ID" value="KAJ7784461.1"/>
    <property type="molecule type" value="Genomic_DNA"/>
</dbReference>
<accession>A0AAD7KFB8</accession>
<keyword evidence="4" id="KW-1185">Reference proteome</keyword>
<reference evidence="3" key="1">
    <citation type="submission" date="2023-03" db="EMBL/GenBank/DDBJ databases">
        <title>Massive genome expansion in bonnet fungi (Mycena s.s.) driven by repeated elements and novel gene families across ecological guilds.</title>
        <authorList>
            <consortium name="Lawrence Berkeley National Laboratory"/>
            <person name="Harder C.B."/>
            <person name="Miyauchi S."/>
            <person name="Viragh M."/>
            <person name="Kuo A."/>
            <person name="Thoen E."/>
            <person name="Andreopoulos B."/>
            <person name="Lu D."/>
            <person name="Skrede I."/>
            <person name="Drula E."/>
            <person name="Henrissat B."/>
            <person name="Morin E."/>
            <person name="Kohler A."/>
            <person name="Barry K."/>
            <person name="LaButti K."/>
            <person name="Morin E."/>
            <person name="Salamov A."/>
            <person name="Lipzen A."/>
            <person name="Mereny Z."/>
            <person name="Hegedus B."/>
            <person name="Baldrian P."/>
            <person name="Stursova M."/>
            <person name="Weitz H."/>
            <person name="Taylor A."/>
            <person name="Grigoriev I.V."/>
            <person name="Nagy L.G."/>
            <person name="Martin F."/>
            <person name="Kauserud H."/>
        </authorList>
    </citation>
    <scope>NUCLEOTIDE SEQUENCE</scope>
    <source>
        <strain evidence="3">CBHHK182m</strain>
    </source>
</reference>
<evidence type="ECO:0000313" key="3">
    <source>
        <dbReference type="EMBL" id="KAJ7784461.1"/>
    </source>
</evidence>
<evidence type="ECO:0000313" key="4">
    <source>
        <dbReference type="Proteomes" id="UP001215598"/>
    </source>
</evidence>
<dbReference type="SUPFAM" id="SSF56112">
    <property type="entry name" value="Protein kinase-like (PK-like)"/>
    <property type="match status" value="1"/>
</dbReference>
<feature type="domain" description="Fungal-type protein kinase" evidence="2">
    <location>
        <begin position="613"/>
        <end position="762"/>
    </location>
</feature>
<dbReference type="AlphaFoldDB" id="A0AAD7KFB8"/>
<protein>
    <recommendedName>
        <fullName evidence="2">Fungal-type protein kinase domain-containing protein</fullName>
    </recommendedName>
</protein>
<dbReference type="GO" id="GO:0004672">
    <property type="term" value="F:protein kinase activity"/>
    <property type="evidence" value="ECO:0007669"/>
    <property type="project" value="InterPro"/>
</dbReference>
<sequence length="899" mass="100983">MRYKATEPDSGVDPEAFHDIRGDFSKLGSSSRSEASKNISTELEECLFATGDDGTARVGLYQSGSAVREDIEKGLLYELQGKRFASSDLLEHALGSLVSIDQASRILKHFLQCRLLSVKAKGGKAAPSFDDACHLAAQCARSAADRAQPSPKDMYEWEWHSELPCGSERESLDFMNIVADAAYILGRVSGALDASAPKPCRLFSICPRPHHAMALPDAESGQDSRPDGFLIPISSLCHEKNAERIIDPPARKLQERLRPLYWPTSPPIPQSSAIQGPQDLEVDDRRAQLWQNEEFVAWVNQMKQINGLDTSWICWPSIDAAGECKMTDLPAAKAQVAIYMRLQRCTQPWRRFTLGFIATKRTFGLLRADPSGVEETDFRRDTSLGVLQVIRLCLALTTADERRMGKEEGFSLRMMKSPSSVSACKETKRGREHEIDGSESLDATPLKKMRPNASKSQPQTPLSFIPTPPYYQYPEVDTIKVEGHTFYVHGLAHDSGSLVGRCTRVFSVSEEMTEEAKEHFINRHRPQLVHLSEDKLRSLRFWDGRFALKFIFTDVKSEAYVEGLSDGAARAVPNLLLPDQTWKGGFVLQDIRGWGEPGFDDVRVSQTERQLLISLSPFKRTLDQFQNLAEVLQALLDVAKAVKNLKEVNLMHRDISPKNILLANDIIDSVICTDTARGVFVRRPHGPQTGGLLHDFDMAGRIRTPEPPEPRDPLAELLQREVSETAATVRTGTTPFMSLSVLTAYIPHNPLDDLQSIFYVLYLLFFTYDGSSLQYYPESPPTERIKWPESILSWTRFDSHPVNLYIAKDIFFNQRKSWKPAPFIATLLSHRLDFWRPREEGLAEIVTNLFQALWEPSLSQTQPGWQVQEDESTMDRFILALGTELASENTRAAGEVAAK</sequence>
<feature type="compositionally biased region" description="Basic and acidic residues" evidence="1">
    <location>
        <begin position="15"/>
        <end position="24"/>
    </location>
</feature>
<dbReference type="PROSITE" id="PS00109">
    <property type="entry name" value="PROTEIN_KINASE_TYR"/>
    <property type="match status" value="1"/>
</dbReference>
<feature type="compositionally biased region" description="Basic and acidic residues" evidence="1">
    <location>
        <begin position="425"/>
        <end position="436"/>
    </location>
</feature>
<dbReference type="Gene3D" id="1.10.510.10">
    <property type="entry name" value="Transferase(Phosphotransferase) domain 1"/>
    <property type="match status" value="1"/>
</dbReference>
<dbReference type="Pfam" id="PF17667">
    <property type="entry name" value="Pkinase_fungal"/>
    <property type="match status" value="1"/>
</dbReference>
<gene>
    <name evidence="3" type="ORF">B0H16DRAFT_1876907</name>
</gene>
<dbReference type="InterPro" id="IPR040976">
    <property type="entry name" value="Pkinase_fungal"/>
</dbReference>
<dbReference type="InterPro" id="IPR008266">
    <property type="entry name" value="Tyr_kinase_AS"/>
</dbReference>
<organism evidence="3 4">
    <name type="scientific">Mycena metata</name>
    <dbReference type="NCBI Taxonomy" id="1033252"/>
    <lineage>
        <taxon>Eukaryota</taxon>
        <taxon>Fungi</taxon>
        <taxon>Dikarya</taxon>
        <taxon>Basidiomycota</taxon>
        <taxon>Agaricomycotina</taxon>
        <taxon>Agaricomycetes</taxon>
        <taxon>Agaricomycetidae</taxon>
        <taxon>Agaricales</taxon>
        <taxon>Marasmiineae</taxon>
        <taxon>Mycenaceae</taxon>
        <taxon>Mycena</taxon>
    </lineage>
</organism>
<proteinExistence type="predicted"/>
<dbReference type="Proteomes" id="UP001215598">
    <property type="component" value="Unassembled WGS sequence"/>
</dbReference>
<comment type="caution">
    <text evidence="3">The sequence shown here is derived from an EMBL/GenBank/DDBJ whole genome shotgun (WGS) entry which is preliminary data.</text>
</comment>
<evidence type="ECO:0000259" key="2">
    <source>
        <dbReference type="Pfam" id="PF17667"/>
    </source>
</evidence>
<feature type="region of interest" description="Disordered" evidence="1">
    <location>
        <begin position="420"/>
        <end position="461"/>
    </location>
</feature>
<evidence type="ECO:0000256" key="1">
    <source>
        <dbReference type="SAM" id="MobiDB-lite"/>
    </source>
</evidence>
<feature type="region of interest" description="Disordered" evidence="1">
    <location>
        <begin position="1"/>
        <end position="33"/>
    </location>
</feature>
<name>A0AAD7KFB8_9AGAR</name>
<dbReference type="InterPro" id="IPR011009">
    <property type="entry name" value="Kinase-like_dom_sf"/>
</dbReference>